<dbReference type="CDD" id="cd02194">
    <property type="entry name" value="ThiL"/>
    <property type="match status" value="1"/>
</dbReference>
<dbReference type="Gene3D" id="3.90.650.10">
    <property type="entry name" value="PurM-like C-terminal domain"/>
    <property type="match status" value="1"/>
</dbReference>
<feature type="domain" description="PurM-like N-terminal" evidence="1">
    <location>
        <begin position="26"/>
        <end position="135"/>
    </location>
</feature>
<dbReference type="InterPro" id="IPR036676">
    <property type="entry name" value="PurM-like_C_sf"/>
</dbReference>
<dbReference type="NCBIfam" id="TIGR01379">
    <property type="entry name" value="thiL"/>
    <property type="match status" value="1"/>
</dbReference>
<dbReference type="InterPro" id="IPR016188">
    <property type="entry name" value="PurM-like_N"/>
</dbReference>
<dbReference type="EC" id="2.7.4.16" evidence="3"/>
<dbReference type="Gene3D" id="3.30.1330.10">
    <property type="entry name" value="PurM-like, N-terminal domain"/>
    <property type="match status" value="1"/>
</dbReference>
<feature type="domain" description="PurM-like C-terminal" evidence="2">
    <location>
        <begin position="148"/>
        <end position="295"/>
    </location>
</feature>
<keyword evidence="3" id="KW-0808">Transferase</keyword>
<dbReference type="InterPro" id="IPR006283">
    <property type="entry name" value="ThiL-like"/>
</dbReference>
<sequence>MNEFDLIRRYFSGRGVRRDDVPLGIGDDAALLTPPPGQSLAVTVDTLHSGVHFDAGIPPADLGHKALAVNLSDLAAMGAEPAWATLALSLPQVDEAWLTAFAEGFFALAERHGVQLVGGDTTRGPLSVTVQAQGFVPQEKALTRRGARPGDHVFVTGSLGDAGAGLAIEQGRLEFAGLPADFLLARLHRPTPRVGAGLALRGLATAVIDISDGLAQDLGHILTASGVGAVLDIDHLPLSDALLASGIDRPWRLAVSAGDDYELCFTVPADTGLSVSDGLGCPVTRIGHITAEPGQRWQDAAGVPCEPPARGWDHFAQGEA</sequence>
<gene>
    <name evidence="3" type="ORF">MNBD_GAMMA20-581</name>
</gene>
<dbReference type="Pfam" id="PF02769">
    <property type="entry name" value="AIRS_C"/>
    <property type="match status" value="1"/>
</dbReference>
<dbReference type="PIRSF" id="PIRSF005303">
    <property type="entry name" value="Thiam_monoph_kin"/>
    <property type="match status" value="1"/>
</dbReference>
<protein>
    <submittedName>
        <fullName evidence="3">Thiamine-monophosphate kinase</fullName>
        <ecNumber evidence="3">2.7.4.16</ecNumber>
    </submittedName>
</protein>
<dbReference type="PANTHER" id="PTHR30270">
    <property type="entry name" value="THIAMINE-MONOPHOSPHATE KINASE"/>
    <property type="match status" value="1"/>
</dbReference>
<organism evidence="3">
    <name type="scientific">hydrothermal vent metagenome</name>
    <dbReference type="NCBI Taxonomy" id="652676"/>
    <lineage>
        <taxon>unclassified sequences</taxon>
        <taxon>metagenomes</taxon>
        <taxon>ecological metagenomes</taxon>
    </lineage>
</organism>
<reference evidence="3" key="1">
    <citation type="submission" date="2018-06" db="EMBL/GenBank/DDBJ databases">
        <authorList>
            <person name="Zhirakovskaya E."/>
        </authorList>
    </citation>
    <scope>NUCLEOTIDE SEQUENCE</scope>
</reference>
<dbReference type="SUPFAM" id="SSF55326">
    <property type="entry name" value="PurM N-terminal domain-like"/>
    <property type="match status" value="1"/>
</dbReference>
<evidence type="ECO:0000259" key="1">
    <source>
        <dbReference type="Pfam" id="PF00586"/>
    </source>
</evidence>
<name>A0A3B0ZRK6_9ZZZZ</name>
<proteinExistence type="inferred from homology"/>
<dbReference type="SUPFAM" id="SSF56042">
    <property type="entry name" value="PurM C-terminal domain-like"/>
    <property type="match status" value="1"/>
</dbReference>
<dbReference type="InterPro" id="IPR010918">
    <property type="entry name" value="PurM-like_C_dom"/>
</dbReference>
<dbReference type="PANTHER" id="PTHR30270:SF0">
    <property type="entry name" value="THIAMINE-MONOPHOSPHATE KINASE"/>
    <property type="match status" value="1"/>
</dbReference>
<dbReference type="GO" id="GO:0009228">
    <property type="term" value="P:thiamine biosynthetic process"/>
    <property type="evidence" value="ECO:0007669"/>
    <property type="project" value="InterPro"/>
</dbReference>
<evidence type="ECO:0000259" key="2">
    <source>
        <dbReference type="Pfam" id="PF02769"/>
    </source>
</evidence>
<dbReference type="InterPro" id="IPR036921">
    <property type="entry name" value="PurM-like_N_sf"/>
</dbReference>
<dbReference type="GO" id="GO:0009030">
    <property type="term" value="F:thiamine-phosphate kinase activity"/>
    <property type="evidence" value="ECO:0007669"/>
    <property type="project" value="UniProtKB-EC"/>
</dbReference>
<dbReference type="AlphaFoldDB" id="A0A3B0ZRK6"/>
<dbReference type="EMBL" id="UOFU01000048">
    <property type="protein sequence ID" value="VAW94331.1"/>
    <property type="molecule type" value="Genomic_DNA"/>
</dbReference>
<evidence type="ECO:0000313" key="3">
    <source>
        <dbReference type="EMBL" id="VAW94331.1"/>
    </source>
</evidence>
<dbReference type="HAMAP" id="MF_02128">
    <property type="entry name" value="TMP_kinase"/>
    <property type="match status" value="1"/>
</dbReference>
<keyword evidence="3" id="KW-0418">Kinase</keyword>
<dbReference type="Pfam" id="PF00586">
    <property type="entry name" value="AIRS"/>
    <property type="match status" value="1"/>
</dbReference>
<accession>A0A3B0ZRK6</accession>